<proteinExistence type="predicted"/>
<organism evidence="1 2">
    <name type="scientific">Paramecium octaurelia</name>
    <dbReference type="NCBI Taxonomy" id="43137"/>
    <lineage>
        <taxon>Eukaryota</taxon>
        <taxon>Sar</taxon>
        <taxon>Alveolata</taxon>
        <taxon>Ciliophora</taxon>
        <taxon>Intramacronucleata</taxon>
        <taxon>Oligohymenophorea</taxon>
        <taxon>Peniculida</taxon>
        <taxon>Parameciidae</taxon>
        <taxon>Paramecium</taxon>
    </lineage>
</organism>
<keyword evidence="2" id="KW-1185">Reference proteome</keyword>
<dbReference type="EMBL" id="CAJJDP010000085">
    <property type="protein sequence ID" value="CAD8185568.1"/>
    <property type="molecule type" value="Genomic_DNA"/>
</dbReference>
<dbReference type="AlphaFoldDB" id="A0A8S1W5L9"/>
<gene>
    <name evidence="1" type="ORF">POCTA_138.1.T0860014</name>
</gene>
<protein>
    <submittedName>
        <fullName evidence="1">Uncharacterized protein</fullName>
    </submittedName>
</protein>
<name>A0A8S1W5L9_PAROT</name>
<reference evidence="1" key="1">
    <citation type="submission" date="2021-01" db="EMBL/GenBank/DDBJ databases">
        <authorList>
            <consortium name="Genoscope - CEA"/>
            <person name="William W."/>
        </authorList>
    </citation>
    <scope>NUCLEOTIDE SEQUENCE</scope>
</reference>
<evidence type="ECO:0000313" key="1">
    <source>
        <dbReference type="EMBL" id="CAD8185568.1"/>
    </source>
</evidence>
<accession>A0A8S1W5L9</accession>
<evidence type="ECO:0000313" key="2">
    <source>
        <dbReference type="Proteomes" id="UP000683925"/>
    </source>
</evidence>
<sequence>MEDINKDFKYAKGIYPKQIIIQLNNKIVLGTQSCPTSLQLNRLQAILKFYSQMVDVNRHQTFVMLFQQPKLYLAQGKCKLLECNKLKLPTYKNHEKGQEACSNCTFNQDNFGCKDYFCENIQEIEFCQIDSKKTVCQINQGCIDKNALLLYQIMRAIHIVKSGCHCAQVQELSNSKLSIGCIDKKSKCEIAQEEQCYSTFSGMKCKWGKVGKNVHLSILHKS</sequence>
<comment type="caution">
    <text evidence="1">The sequence shown here is derived from an EMBL/GenBank/DDBJ whole genome shotgun (WGS) entry which is preliminary data.</text>
</comment>
<dbReference type="Proteomes" id="UP000683925">
    <property type="component" value="Unassembled WGS sequence"/>
</dbReference>